<protein>
    <submittedName>
        <fullName evidence="1">Uncharacterized protein</fullName>
    </submittedName>
</protein>
<evidence type="ECO:0000313" key="1">
    <source>
        <dbReference type="EMBL" id="GAH64514.1"/>
    </source>
</evidence>
<reference evidence="1" key="1">
    <citation type="journal article" date="2014" name="Front. Microbiol.">
        <title>High frequency of phylogenetically diverse reductive dehalogenase-homologous genes in deep subseafloor sedimentary metagenomes.</title>
        <authorList>
            <person name="Kawai M."/>
            <person name="Futagami T."/>
            <person name="Toyoda A."/>
            <person name="Takaki Y."/>
            <person name="Nishi S."/>
            <person name="Hori S."/>
            <person name="Arai W."/>
            <person name="Tsubouchi T."/>
            <person name="Morono Y."/>
            <person name="Uchiyama I."/>
            <person name="Ito T."/>
            <person name="Fujiyama A."/>
            <person name="Inagaki F."/>
            <person name="Takami H."/>
        </authorList>
    </citation>
    <scope>NUCLEOTIDE SEQUENCE</scope>
    <source>
        <strain evidence="1">Expedition CK06-06</strain>
    </source>
</reference>
<comment type="caution">
    <text evidence="1">The sequence shown here is derived from an EMBL/GenBank/DDBJ whole genome shotgun (WGS) entry which is preliminary data.</text>
</comment>
<dbReference type="EMBL" id="BARU01033187">
    <property type="protein sequence ID" value="GAH64514.1"/>
    <property type="molecule type" value="Genomic_DNA"/>
</dbReference>
<proteinExistence type="predicted"/>
<dbReference type="AlphaFoldDB" id="X1IEK0"/>
<sequence>MTDQAQETQPTLHIRFEGKSRDIPLAEIDIGIASTDDQVKEAVANFLDT</sequence>
<feature type="non-terminal residue" evidence="1">
    <location>
        <position position="49"/>
    </location>
</feature>
<organism evidence="1">
    <name type="scientific">marine sediment metagenome</name>
    <dbReference type="NCBI Taxonomy" id="412755"/>
    <lineage>
        <taxon>unclassified sequences</taxon>
        <taxon>metagenomes</taxon>
        <taxon>ecological metagenomes</taxon>
    </lineage>
</organism>
<name>X1IEK0_9ZZZZ</name>
<gene>
    <name evidence="1" type="ORF">S03H2_52244</name>
</gene>
<accession>X1IEK0</accession>